<dbReference type="AlphaFoldDB" id="J5KE95"/>
<proteinExistence type="predicted"/>
<dbReference type="Proteomes" id="UP000010116">
    <property type="component" value="Unassembled WGS sequence"/>
</dbReference>
<evidence type="ECO:0000313" key="2">
    <source>
        <dbReference type="EMBL" id="EJP73153.1"/>
    </source>
</evidence>
<accession>J5KE95</accession>
<sequence>MEEQNNSQNHVVSTNHIVQENSENHVQEGGKRKSRKSVSKKSKNSKNP</sequence>
<organism evidence="2 3">
    <name type="scientific">SAR86 cluster bacterium SAR86B</name>
    <dbReference type="NCBI Taxonomy" id="1123867"/>
    <lineage>
        <taxon>Bacteria</taxon>
        <taxon>Pseudomonadati</taxon>
        <taxon>Pseudomonadota</taxon>
        <taxon>Gammaproteobacteria</taxon>
        <taxon>SAR86 cluster</taxon>
    </lineage>
</organism>
<dbReference type="EMBL" id="JH611180">
    <property type="protein sequence ID" value="EJP73153.1"/>
    <property type="molecule type" value="Genomic_DNA"/>
</dbReference>
<protein>
    <submittedName>
        <fullName evidence="2">Uncharacterized protein</fullName>
    </submittedName>
</protein>
<feature type="compositionally biased region" description="Basic and acidic residues" evidence="1">
    <location>
        <begin position="22"/>
        <end position="31"/>
    </location>
</feature>
<evidence type="ECO:0000256" key="1">
    <source>
        <dbReference type="SAM" id="MobiDB-lite"/>
    </source>
</evidence>
<reference evidence="2 3" key="1">
    <citation type="journal article" date="2012" name="ISME J.">
        <title>Genomic insights to SAR86, an abundant and uncultivated marine bacterial lineage.</title>
        <authorList>
            <person name="Dupont C.L."/>
            <person name="Rusch D.B."/>
            <person name="Yooseph S."/>
            <person name="Lombardo M.J."/>
            <person name="Richter R.A."/>
            <person name="Valas R."/>
            <person name="Novotny M."/>
            <person name="Yee-Greenbaum J."/>
            <person name="Selengut J.D."/>
            <person name="Haft D.H."/>
            <person name="Halpern A.L."/>
            <person name="Lasken R.S."/>
            <person name="Nealson K."/>
            <person name="Friedman R."/>
            <person name="Venter J.C."/>
        </authorList>
    </citation>
    <scope>NUCLEOTIDE SEQUENCE [LARGE SCALE GENOMIC DNA]</scope>
</reference>
<feature type="compositionally biased region" description="Basic residues" evidence="1">
    <location>
        <begin position="32"/>
        <end position="48"/>
    </location>
</feature>
<evidence type="ECO:0000313" key="3">
    <source>
        <dbReference type="Proteomes" id="UP000010116"/>
    </source>
</evidence>
<name>J5KE95_9GAMM</name>
<dbReference type="HOGENOM" id="CLU_3157654_0_0_6"/>
<feature type="compositionally biased region" description="Polar residues" evidence="1">
    <location>
        <begin position="1"/>
        <end position="21"/>
    </location>
</feature>
<feature type="region of interest" description="Disordered" evidence="1">
    <location>
        <begin position="1"/>
        <end position="48"/>
    </location>
</feature>
<gene>
    <name evidence="2" type="ORF">NT02SARS_1608</name>
</gene>